<proteinExistence type="predicted"/>
<comment type="caution">
    <text evidence="1">The sequence shown here is derived from an EMBL/GenBank/DDBJ whole genome shotgun (WGS) entry which is preliminary data.</text>
</comment>
<sequence length="64" mass="6553">MALAVTDFSLDENGLSGLFDGLFVSQGTDGSSWLEGMAFSVAGFAGLRAGHLAWAFGLLPGRGC</sequence>
<evidence type="ECO:0000313" key="1">
    <source>
        <dbReference type="EMBL" id="MBO0904986.1"/>
    </source>
</evidence>
<reference evidence="1 2" key="1">
    <citation type="submission" date="2021-03" db="EMBL/GenBank/DDBJ databases">
        <title>Whole genome sequence of Jiella sp. MQZ13P-4.</title>
        <authorList>
            <person name="Tuo L."/>
        </authorList>
    </citation>
    <scope>NUCLEOTIDE SEQUENCE [LARGE SCALE GENOMIC DNA]</scope>
    <source>
        <strain evidence="1 2">MQZ13P-4</strain>
    </source>
</reference>
<dbReference type="EMBL" id="JAFMPY010000016">
    <property type="protein sequence ID" value="MBO0904986.1"/>
    <property type="molecule type" value="Genomic_DNA"/>
</dbReference>
<name>A0ABS3J5M7_9HYPH</name>
<keyword evidence="2" id="KW-1185">Reference proteome</keyword>
<organism evidence="1 2">
    <name type="scientific">Jiella sonneratiae</name>
    <dbReference type="NCBI Taxonomy" id="2816856"/>
    <lineage>
        <taxon>Bacteria</taxon>
        <taxon>Pseudomonadati</taxon>
        <taxon>Pseudomonadota</taxon>
        <taxon>Alphaproteobacteria</taxon>
        <taxon>Hyphomicrobiales</taxon>
        <taxon>Aurantimonadaceae</taxon>
        <taxon>Jiella</taxon>
    </lineage>
</organism>
<accession>A0ABS3J5M7</accession>
<dbReference type="Proteomes" id="UP000664288">
    <property type="component" value="Unassembled WGS sequence"/>
</dbReference>
<protein>
    <submittedName>
        <fullName evidence="1">Uncharacterized protein</fullName>
    </submittedName>
</protein>
<evidence type="ECO:0000313" key="2">
    <source>
        <dbReference type="Proteomes" id="UP000664288"/>
    </source>
</evidence>
<gene>
    <name evidence="1" type="ORF">J1C47_15185</name>
</gene>
<dbReference type="RefSeq" id="WP_207351624.1">
    <property type="nucleotide sequence ID" value="NZ_JAFMPY010000016.1"/>
</dbReference>